<feature type="compositionally biased region" description="Polar residues" evidence="1">
    <location>
        <begin position="221"/>
        <end position="258"/>
    </location>
</feature>
<sequence length="405" mass="46375">KSNLFRKLLEDLNEYIYQHMNHRQVASKEKKEEELNEEEECNILSNFWPNVNDAKSDNNALDEILEELHRIRDEAILDLTSAGFAKDFANVENLKNKIKRIQLYQDVTIGHMIKNLPPDQLNKLNNGTERYRYRNRKRNIQIGVPCSLNAFYTYNNAQELIDSTSAEQFGHKTFPQLFNDTQNNTTIPHFEITDPLPNPWLRGARVNKAAADPAQRQQQPISSRNTKQQQQSSVLRNTEQQKPSSFSRNIEEQQQGFVTTNTEQQQEQSTDSKDIEKQEASISTNTEQQQEQSTDSKDIEEQEASISTNTEQQQNQAVATVPANTGICSASMQNQEAPEAIKPVAERFRRLHAAQNPFHASQQQHLQHQTSQTLTSVNTNSVEQHHDNDNCDDADNSNNDSEGQE</sequence>
<feature type="compositionally biased region" description="Low complexity" evidence="1">
    <location>
        <begin position="396"/>
        <end position="405"/>
    </location>
</feature>
<feature type="compositionally biased region" description="Basic and acidic residues" evidence="1">
    <location>
        <begin position="270"/>
        <end position="279"/>
    </location>
</feature>
<evidence type="ECO:0000313" key="3">
    <source>
        <dbReference type="Proteomes" id="UP000676336"/>
    </source>
</evidence>
<feature type="non-terminal residue" evidence="2">
    <location>
        <position position="1"/>
    </location>
</feature>
<comment type="caution">
    <text evidence="2">The sequence shown here is derived from an EMBL/GenBank/DDBJ whole genome shotgun (WGS) entry which is preliminary data.</text>
</comment>
<feature type="region of interest" description="Disordered" evidence="1">
    <location>
        <begin position="353"/>
        <end position="405"/>
    </location>
</feature>
<protein>
    <submittedName>
        <fullName evidence="2">Uncharacterized protein</fullName>
    </submittedName>
</protein>
<accession>A0A8S2KW53</accession>
<gene>
    <name evidence="2" type="ORF">SMN809_LOCUS5068</name>
</gene>
<evidence type="ECO:0000256" key="1">
    <source>
        <dbReference type="SAM" id="MobiDB-lite"/>
    </source>
</evidence>
<reference evidence="2" key="1">
    <citation type="submission" date="2021-02" db="EMBL/GenBank/DDBJ databases">
        <authorList>
            <person name="Nowell W R."/>
        </authorList>
    </citation>
    <scope>NUCLEOTIDE SEQUENCE</scope>
</reference>
<dbReference type="AlphaFoldDB" id="A0A8S2KW53"/>
<feature type="region of interest" description="Disordered" evidence="1">
    <location>
        <begin position="208"/>
        <end position="318"/>
    </location>
</feature>
<feature type="compositionally biased region" description="Polar residues" evidence="1">
    <location>
        <begin position="304"/>
        <end position="318"/>
    </location>
</feature>
<evidence type="ECO:0000313" key="2">
    <source>
        <dbReference type="EMBL" id="CAF3870630.1"/>
    </source>
</evidence>
<name>A0A8S2KW53_9BILA</name>
<dbReference type="EMBL" id="CAJOBI010001235">
    <property type="protein sequence ID" value="CAF3870630.1"/>
    <property type="molecule type" value="Genomic_DNA"/>
</dbReference>
<organism evidence="2 3">
    <name type="scientific">Rotaria magnacalcarata</name>
    <dbReference type="NCBI Taxonomy" id="392030"/>
    <lineage>
        <taxon>Eukaryota</taxon>
        <taxon>Metazoa</taxon>
        <taxon>Spiralia</taxon>
        <taxon>Gnathifera</taxon>
        <taxon>Rotifera</taxon>
        <taxon>Eurotatoria</taxon>
        <taxon>Bdelloidea</taxon>
        <taxon>Philodinida</taxon>
        <taxon>Philodinidae</taxon>
        <taxon>Rotaria</taxon>
    </lineage>
</organism>
<dbReference type="Proteomes" id="UP000676336">
    <property type="component" value="Unassembled WGS sequence"/>
</dbReference>
<proteinExistence type="predicted"/>
<feature type="compositionally biased region" description="Low complexity" evidence="1">
    <location>
        <begin position="209"/>
        <end position="220"/>
    </location>
</feature>
<feature type="compositionally biased region" description="Low complexity" evidence="1">
    <location>
        <begin position="361"/>
        <end position="376"/>
    </location>
</feature>
<feature type="compositionally biased region" description="Low complexity" evidence="1">
    <location>
        <begin position="259"/>
        <end position="269"/>
    </location>
</feature>